<evidence type="ECO:0000313" key="3">
    <source>
        <dbReference type="Proteomes" id="UP001189429"/>
    </source>
</evidence>
<name>A0ABN9XSX5_9DINO</name>
<evidence type="ECO:0000256" key="1">
    <source>
        <dbReference type="SAM" id="MobiDB-lite"/>
    </source>
</evidence>
<accession>A0ABN9XSX5</accession>
<feature type="region of interest" description="Disordered" evidence="1">
    <location>
        <begin position="168"/>
        <end position="187"/>
    </location>
</feature>
<dbReference type="Proteomes" id="UP001189429">
    <property type="component" value="Unassembled WGS sequence"/>
</dbReference>
<evidence type="ECO:0000313" key="2">
    <source>
        <dbReference type="EMBL" id="CAK0903101.1"/>
    </source>
</evidence>
<gene>
    <name evidence="2" type="ORF">PCOR1329_LOCUS79503</name>
</gene>
<protein>
    <submittedName>
        <fullName evidence="2">Uncharacterized protein</fullName>
    </submittedName>
</protein>
<sequence>MQTLTTKSELKAANSIQGTCDAVIVLDQELKVIHGEQSVANMLMLTPSKVQSESETPSKVLIAEEERDRLAEMVHGARSSAMPGPYAAFNTSLKDSAAIPCSVEAMCVKHLQALIRTPPSKAHKCRPGTENVEEPPVVFFFFFSQHEDVWVGSGCAIDQHRRCARCAKLRPPPQPQKRRRRRVSAARPRPCALLPRPLAGSTCLQPLAGDLRCVDTPSLMPRDLGPSSDKSSTRLGLAGVSACRLDADAALRKSVLMRFGFLRFFSSRPPSVLLAYSLLCPPPGSLSLRAVRLGRVGRRRCRCRRRPNRWL</sequence>
<keyword evidence="3" id="KW-1185">Reference proteome</keyword>
<comment type="caution">
    <text evidence="2">The sequence shown here is derived from an EMBL/GenBank/DDBJ whole genome shotgun (WGS) entry which is preliminary data.</text>
</comment>
<proteinExistence type="predicted"/>
<organism evidence="2 3">
    <name type="scientific">Prorocentrum cordatum</name>
    <dbReference type="NCBI Taxonomy" id="2364126"/>
    <lineage>
        <taxon>Eukaryota</taxon>
        <taxon>Sar</taxon>
        <taxon>Alveolata</taxon>
        <taxon>Dinophyceae</taxon>
        <taxon>Prorocentrales</taxon>
        <taxon>Prorocentraceae</taxon>
        <taxon>Prorocentrum</taxon>
    </lineage>
</organism>
<dbReference type="EMBL" id="CAUYUJ010021170">
    <property type="protein sequence ID" value="CAK0903101.1"/>
    <property type="molecule type" value="Genomic_DNA"/>
</dbReference>
<reference evidence="2" key="1">
    <citation type="submission" date="2023-10" db="EMBL/GenBank/DDBJ databases">
        <authorList>
            <person name="Chen Y."/>
            <person name="Shah S."/>
            <person name="Dougan E. K."/>
            <person name="Thang M."/>
            <person name="Chan C."/>
        </authorList>
    </citation>
    <scope>NUCLEOTIDE SEQUENCE [LARGE SCALE GENOMIC DNA]</scope>
</reference>